<sequence>MPAAVVALANRLLPTRGVNVPGARSRRIDGAPHISTIESLGHETERSAMEALRYDQSINVIIADMGADGLAEALRDAGLPVADIEIDGRVTALPASLAKGLEHDHVIAVEPADIVAAEARGLNRLFVVLTRAVSRLEVLHAQPLPTPLDKVS</sequence>
<keyword evidence="2" id="KW-1185">Reference proteome</keyword>
<accession>A0ABY5Z4C2</accession>
<protein>
    <recommendedName>
        <fullName evidence="3">DNA helicase</fullName>
    </recommendedName>
</protein>
<gene>
    <name evidence="1" type="ORF">Drose_00770</name>
</gene>
<dbReference type="RefSeq" id="WP_260726258.1">
    <property type="nucleotide sequence ID" value="NZ_BAAABS010000053.1"/>
</dbReference>
<evidence type="ECO:0008006" key="3">
    <source>
        <dbReference type="Google" id="ProtNLM"/>
    </source>
</evidence>
<dbReference type="Gene3D" id="3.40.50.300">
    <property type="entry name" value="P-loop containing nucleotide triphosphate hydrolases"/>
    <property type="match status" value="1"/>
</dbReference>
<evidence type="ECO:0000313" key="2">
    <source>
        <dbReference type="Proteomes" id="UP001058271"/>
    </source>
</evidence>
<dbReference type="SUPFAM" id="SSF52540">
    <property type="entry name" value="P-loop containing nucleoside triphosphate hydrolases"/>
    <property type="match status" value="1"/>
</dbReference>
<reference evidence="1" key="1">
    <citation type="submission" date="2021-04" db="EMBL/GenBank/DDBJ databases">
        <title>Biosynthetic gene clusters of Dactylosporangioum roseum.</title>
        <authorList>
            <person name="Hartkoorn R.C."/>
            <person name="Beaudoing E."/>
            <person name="Hot D."/>
            <person name="Moureu S."/>
        </authorList>
    </citation>
    <scope>NUCLEOTIDE SEQUENCE</scope>
    <source>
        <strain evidence="1">NRRL B-16295</strain>
    </source>
</reference>
<evidence type="ECO:0000313" key="1">
    <source>
        <dbReference type="EMBL" id="UWZ36908.1"/>
    </source>
</evidence>
<dbReference type="InterPro" id="IPR027417">
    <property type="entry name" value="P-loop_NTPase"/>
</dbReference>
<name>A0ABY5Z4C2_9ACTN</name>
<dbReference type="EMBL" id="CP073721">
    <property type="protein sequence ID" value="UWZ36908.1"/>
    <property type="molecule type" value="Genomic_DNA"/>
</dbReference>
<dbReference type="Proteomes" id="UP001058271">
    <property type="component" value="Chromosome"/>
</dbReference>
<proteinExistence type="predicted"/>
<organism evidence="1 2">
    <name type="scientific">Dactylosporangium roseum</name>
    <dbReference type="NCBI Taxonomy" id="47989"/>
    <lineage>
        <taxon>Bacteria</taxon>
        <taxon>Bacillati</taxon>
        <taxon>Actinomycetota</taxon>
        <taxon>Actinomycetes</taxon>
        <taxon>Micromonosporales</taxon>
        <taxon>Micromonosporaceae</taxon>
        <taxon>Dactylosporangium</taxon>
    </lineage>
</organism>